<keyword evidence="2 9" id="KW-1003">Cell membrane</keyword>
<feature type="compositionally biased region" description="Acidic residues" evidence="11">
    <location>
        <begin position="173"/>
        <end position="185"/>
    </location>
</feature>
<evidence type="ECO:0000256" key="7">
    <source>
        <dbReference type="ARBA" id="ARBA00022989"/>
    </source>
</evidence>
<reference evidence="12 13" key="1">
    <citation type="journal article" date="2009" name="Stand. Genomic Sci.">
        <title>Complete genome sequence of Slackia heliotrinireducens type strain (RHS 1).</title>
        <authorList>
            <person name="Pukall R."/>
            <person name="Lapidus A."/>
            <person name="Nolan M."/>
            <person name="Copeland A."/>
            <person name="Glavina Del Rio T."/>
            <person name="Lucas S."/>
            <person name="Chen F."/>
            <person name="Tice H."/>
            <person name="Cheng J.F."/>
            <person name="Chertkov O."/>
            <person name="Bruce D."/>
            <person name="Goodwin L."/>
            <person name="Kuske C."/>
            <person name="Brettin T."/>
            <person name="Detter J.C."/>
            <person name="Han C."/>
            <person name="Pitluck S."/>
            <person name="Pati A."/>
            <person name="Mavrommatis K."/>
            <person name="Ivanova N."/>
            <person name="Ovchinnikova G."/>
            <person name="Chen A."/>
            <person name="Palaniappan K."/>
            <person name="Schneider S."/>
            <person name="Rohde M."/>
            <person name="Chain P."/>
            <person name="D'haeseleer P."/>
            <person name="Goker M."/>
            <person name="Bristow J."/>
            <person name="Eisen J.A."/>
            <person name="Markowitz V."/>
            <person name="Kyrpides N.C."/>
            <person name="Klenk H.P."/>
            <person name="Hugenholtz P."/>
        </authorList>
    </citation>
    <scope>NUCLEOTIDE SEQUENCE [LARGE SCALE GENOMIC DNA]</scope>
    <source>
        <strain evidence="13">ATCC 29202 / DSM 20476 / NCTC 11029 / RHS 1</strain>
    </source>
</reference>
<keyword evidence="12" id="KW-0449">Lipoprotein</keyword>
<keyword evidence="7 9" id="KW-1133">Transmembrane helix</keyword>
<feature type="active site" evidence="9">
    <location>
        <position position="146"/>
    </location>
</feature>
<dbReference type="EC" id="3.4.23.36" evidence="9"/>
<accession>C7N5D9</accession>
<comment type="caution">
    <text evidence="9">Lacks conserved residue(s) required for the propagation of feature annotation.</text>
</comment>
<evidence type="ECO:0000256" key="9">
    <source>
        <dbReference type="HAMAP-Rule" id="MF_00161"/>
    </source>
</evidence>
<keyword evidence="5 9" id="KW-0064">Aspartyl protease</keyword>
<gene>
    <name evidence="9" type="primary">lspA</name>
    <name evidence="12" type="ordered locus">Shel_10890</name>
</gene>
<dbReference type="Proteomes" id="UP000002026">
    <property type="component" value="Chromosome"/>
</dbReference>
<dbReference type="NCBIfam" id="TIGR00077">
    <property type="entry name" value="lspA"/>
    <property type="match status" value="1"/>
</dbReference>
<comment type="function">
    <text evidence="9">This protein specifically catalyzes the removal of signal peptides from prolipoproteins.</text>
</comment>
<dbReference type="HAMAP" id="MF_00161">
    <property type="entry name" value="LspA"/>
    <property type="match status" value="1"/>
</dbReference>
<dbReference type="GO" id="GO:0004190">
    <property type="term" value="F:aspartic-type endopeptidase activity"/>
    <property type="evidence" value="ECO:0007669"/>
    <property type="project" value="UniProtKB-UniRule"/>
</dbReference>
<dbReference type="PANTHER" id="PTHR33695">
    <property type="entry name" value="LIPOPROTEIN SIGNAL PEPTIDASE"/>
    <property type="match status" value="1"/>
</dbReference>
<dbReference type="Pfam" id="PF01252">
    <property type="entry name" value="Peptidase_A8"/>
    <property type="match status" value="1"/>
</dbReference>
<feature type="transmembrane region" description="Helical" evidence="9">
    <location>
        <begin position="72"/>
        <end position="90"/>
    </location>
</feature>
<dbReference type="EMBL" id="CP001684">
    <property type="protein sequence ID" value="ACV22124.1"/>
    <property type="molecule type" value="Genomic_DNA"/>
</dbReference>
<evidence type="ECO:0000256" key="4">
    <source>
        <dbReference type="ARBA" id="ARBA00022692"/>
    </source>
</evidence>
<dbReference type="KEGG" id="shi:Shel_10890"/>
<sequence length="201" mass="21611">MAQKPQHNGSLKHGGVFAGVAVLWLVLDRLTKIYFENAYELGQTSVHDYLVVRFRLIHNTGAAWGIFSDSTFALGCLSLVVCALVVAAWLMWDKAMGRPATLVETLALSLVFSGGLGNCIDRFMQGYVIDFLDFTFMDFPVFNVADIGVTCGFALLVIAYLVLERNSGAAEAESADGAEDADTVEVADAPETSDASEGDQA</sequence>
<dbReference type="GO" id="GO:0006508">
    <property type="term" value="P:proteolysis"/>
    <property type="evidence" value="ECO:0007669"/>
    <property type="project" value="UniProtKB-KW"/>
</dbReference>
<dbReference type="PANTHER" id="PTHR33695:SF1">
    <property type="entry name" value="LIPOPROTEIN SIGNAL PEPTIDASE"/>
    <property type="match status" value="1"/>
</dbReference>
<keyword evidence="4 9" id="KW-0812">Transmembrane</keyword>
<evidence type="ECO:0000256" key="2">
    <source>
        <dbReference type="ARBA" id="ARBA00022475"/>
    </source>
</evidence>
<comment type="subcellular location">
    <subcellularLocation>
        <location evidence="9">Cell membrane</location>
        <topology evidence="9">Multi-pass membrane protein</topology>
    </subcellularLocation>
</comment>
<evidence type="ECO:0000256" key="1">
    <source>
        <dbReference type="ARBA" id="ARBA00006139"/>
    </source>
</evidence>
<dbReference type="AlphaFoldDB" id="C7N5D9"/>
<organism evidence="12 13">
    <name type="scientific">Slackia heliotrinireducens (strain ATCC 29202 / DSM 20476 / NCTC 11029 / RHS 1)</name>
    <name type="common">Peptococcus heliotrinreducens</name>
    <dbReference type="NCBI Taxonomy" id="471855"/>
    <lineage>
        <taxon>Bacteria</taxon>
        <taxon>Bacillati</taxon>
        <taxon>Actinomycetota</taxon>
        <taxon>Coriobacteriia</taxon>
        <taxon>Eggerthellales</taxon>
        <taxon>Eggerthellaceae</taxon>
        <taxon>Slackia</taxon>
    </lineage>
</organism>
<dbReference type="RefSeq" id="WP_012798227.1">
    <property type="nucleotide sequence ID" value="NC_013165.1"/>
</dbReference>
<feature type="region of interest" description="Disordered" evidence="11">
    <location>
        <begin position="171"/>
        <end position="201"/>
    </location>
</feature>
<dbReference type="eggNOG" id="COG0597">
    <property type="taxonomic scope" value="Bacteria"/>
</dbReference>
<evidence type="ECO:0000313" key="12">
    <source>
        <dbReference type="EMBL" id="ACV22124.1"/>
    </source>
</evidence>
<feature type="active site" evidence="9">
    <location>
        <position position="130"/>
    </location>
</feature>
<comment type="catalytic activity">
    <reaction evidence="9">
        <text>Release of signal peptides from bacterial membrane prolipoproteins. Hydrolyzes -Xaa-Yaa-Zaa-|-(S,diacylglyceryl)Cys-, in which Xaa is hydrophobic (preferably Leu), and Yaa (Ala or Ser) and Zaa (Gly or Ala) have small, neutral side chains.</text>
        <dbReference type="EC" id="3.4.23.36"/>
    </reaction>
</comment>
<keyword evidence="6 9" id="KW-0378">Hydrolase</keyword>
<feature type="transmembrane region" description="Helical" evidence="9">
    <location>
        <begin position="144"/>
        <end position="163"/>
    </location>
</feature>
<keyword evidence="3 9" id="KW-0645">Protease</keyword>
<evidence type="ECO:0000313" key="13">
    <source>
        <dbReference type="Proteomes" id="UP000002026"/>
    </source>
</evidence>
<evidence type="ECO:0000256" key="3">
    <source>
        <dbReference type="ARBA" id="ARBA00022670"/>
    </source>
</evidence>
<dbReference type="PRINTS" id="PR00781">
    <property type="entry name" value="LIPOSIGPTASE"/>
</dbReference>
<protein>
    <recommendedName>
        <fullName evidence="9">Lipoprotein signal peptidase</fullName>
        <ecNumber evidence="9">3.4.23.36</ecNumber>
    </recommendedName>
    <alternativeName>
        <fullName evidence="9">Prolipoprotein signal peptidase</fullName>
    </alternativeName>
    <alternativeName>
        <fullName evidence="9">Signal peptidase II</fullName>
        <shortName evidence="9">SPase II</shortName>
    </alternativeName>
</protein>
<name>C7N5D9_SLAHD</name>
<evidence type="ECO:0000256" key="11">
    <source>
        <dbReference type="SAM" id="MobiDB-lite"/>
    </source>
</evidence>
<evidence type="ECO:0000256" key="10">
    <source>
        <dbReference type="RuleBase" id="RU004181"/>
    </source>
</evidence>
<dbReference type="HOGENOM" id="CLU_083252_3_2_11"/>
<comment type="similarity">
    <text evidence="1 9 10">Belongs to the peptidase A8 family.</text>
</comment>
<keyword evidence="8 9" id="KW-0472">Membrane</keyword>
<evidence type="ECO:0000256" key="5">
    <source>
        <dbReference type="ARBA" id="ARBA00022750"/>
    </source>
</evidence>
<dbReference type="STRING" id="471855.Shel_10890"/>
<proteinExistence type="inferred from homology"/>
<evidence type="ECO:0000256" key="6">
    <source>
        <dbReference type="ARBA" id="ARBA00022801"/>
    </source>
</evidence>
<dbReference type="InterPro" id="IPR001872">
    <property type="entry name" value="Peptidase_A8"/>
</dbReference>
<comment type="pathway">
    <text evidence="9">Protein modification; lipoprotein biosynthesis (signal peptide cleavage).</text>
</comment>
<keyword evidence="13" id="KW-1185">Reference proteome</keyword>
<dbReference type="GO" id="GO:0005886">
    <property type="term" value="C:plasma membrane"/>
    <property type="evidence" value="ECO:0007669"/>
    <property type="project" value="UniProtKB-SubCell"/>
</dbReference>
<evidence type="ECO:0000256" key="8">
    <source>
        <dbReference type="ARBA" id="ARBA00023136"/>
    </source>
</evidence>
<feature type="transmembrane region" description="Helical" evidence="9">
    <location>
        <begin position="9"/>
        <end position="27"/>
    </location>
</feature>
<dbReference type="UniPathway" id="UPA00665"/>